<sequence>MCFIPDVMYVCEDGQQPISVGDGHPPTRSDRDYYTKVVRYCDEFDETRGHGSCEYMARDEEVSLGYPLVCEFCRRQLFRDMDNEFNRFLDEDLNPLAASETFKQVARDAWETFFQELKTEILEASEALKEEWKALLDSVEPTRETPRFGEVEPLDYTYFVRWMHLCRQEFRNLLQDRHLLSPTSRDHLLTMLENENNLNQRQCVSRMIELLRRQPFPRASNGISHR</sequence>
<keyword evidence="2" id="KW-1185">Reference proteome</keyword>
<reference evidence="1" key="1">
    <citation type="journal article" date="2023" name="Mol. Phylogenet. Evol.">
        <title>Genome-scale phylogeny and comparative genomics of the fungal order Sordariales.</title>
        <authorList>
            <person name="Hensen N."/>
            <person name="Bonometti L."/>
            <person name="Westerberg I."/>
            <person name="Brannstrom I.O."/>
            <person name="Guillou S."/>
            <person name="Cros-Aarteil S."/>
            <person name="Calhoun S."/>
            <person name="Haridas S."/>
            <person name="Kuo A."/>
            <person name="Mondo S."/>
            <person name="Pangilinan J."/>
            <person name="Riley R."/>
            <person name="LaButti K."/>
            <person name="Andreopoulos B."/>
            <person name="Lipzen A."/>
            <person name="Chen C."/>
            <person name="Yan M."/>
            <person name="Daum C."/>
            <person name="Ng V."/>
            <person name="Clum A."/>
            <person name="Steindorff A."/>
            <person name="Ohm R.A."/>
            <person name="Martin F."/>
            <person name="Silar P."/>
            <person name="Natvig D.O."/>
            <person name="Lalanne C."/>
            <person name="Gautier V."/>
            <person name="Ament-Velasquez S.L."/>
            <person name="Kruys A."/>
            <person name="Hutchinson M.I."/>
            <person name="Powell A.J."/>
            <person name="Barry K."/>
            <person name="Miller A.N."/>
            <person name="Grigoriev I.V."/>
            <person name="Debuchy R."/>
            <person name="Gladieux P."/>
            <person name="Hiltunen Thoren M."/>
            <person name="Johannesson H."/>
        </authorList>
    </citation>
    <scope>NUCLEOTIDE SEQUENCE</scope>
    <source>
        <strain evidence="1">PSN293</strain>
    </source>
</reference>
<dbReference type="EMBL" id="MU858081">
    <property type="protein sequence ID" value="KAK4215355.1"/>
    <property type="molecule type" value="Genomic_DNA"/>
</dbReference>
<gene>
    <name evidence="1" type="ORF">QBC37DRAFT_372144</name>
</gene>
<reference evidence="1" key="2">
    <citation type="submission" date="2023-05" db="EMBL/GenBank/DDBJ databases">
        <authorList>
            <consortium name="Lawrence Berkeley National Laboratory"/>
            <person name="Steindorff A."/>
            <person name="Hensen N."/>
            <person name="Bonometti L."/>
            <person name="Westerberg I."/>
            <person name="Brannstrom I.O."/>
            <person name="Guillou S."/>
            <person name="Cros-Aarteil S."/>
            <person name="Calhoun S."/>
            <person name="Haridas S."/>
            <person name="Kuo A."/>
            <person name="Mondo S."/>
            <person name="Pangilinan J."/>
            <person name="Riley R."/>
            <person name="Labutti K."/>
            <person name="Andreopoulos B."/>
            <person name="Lipzen A."/>
            <person name="Chen C."/>
            <person name="Yanf M."/>
            <person name="Daum C."/>
            <person name="Ng V."/>
            <person name="Clum A."/>
            <person name="Ohm R."/>
            <person name="Martin F."/>
            <person name="Silar P."/>
            <person name="Natvig D."/>
            <person name="Lalanne C."/>
            <person name="Gautier V."/>
            <person name="Ament-Velasquez S.L."/>
            <person name="Kruys A."/>
            <person name="Hutchinson M.I."/>
            <person name="Powell A.J."/>
            <person name="Barry K."/>
            <person name="Miller A.N."/>
            <person name="Grigoriev I.V."/>
            <person name="Debuchy R."/>
            <person name="Gladieux P."/>
            <person name="Thoren M.H."/>
            <person name="Johannesson H."/>
        </authorList>
    </citation>
    <scope>NUCLEOTIDE SEQUENCE</scope>
    <source>
        <strain evidence="1">PSN293</strain>
    </source>
</reference>
<evidence type="ECO:0000313" key="1">
    <source>
        <dbReference type="EMBL" id="KAK4215355.1"/>
    </source>
</evidence>
<dbReference type="AlphaFoldDB" id="A0AAN6YB50"/>
<comment type="caution">
    <text evidence="1">The sequence shown here is derived from an EMBL/GenBank/DDBJ whole genome shotgun (WGS) entry which is preliminary data.</text>
</comment>
<protein>
    <submittedName>
        <fullName evidence="1">Uncharacterized protein</fullName>
    </submittedName>
</protein>
<proteinExistence type="predicted"/>
<evidence type="ECO:0000313" key="2">
    <source>
        <dbReference type="Proteomes" id="UP001301769"/>
    </source>
</evidence>
<organism evidence="1 2">
    <name type="scientific">Rhypophila decipiens</name>
    <dbReference type="NCBI Taxonomy" id="261697"/>
    <lineage>
        <taxon>Eukaryota</taxon>
        <taxon>Fungi</taxon>
        <taxon>Dikarya</taxon>
        <taxon>Ascomycota</taxon>
        <taxon>Pezizomycotina</taxon>
        <taxon>Sordariomycetes</taxon>
        <taxon>Sordariomycetidae</taxon>
        <taxon>Sordariales</taxon>
        <taxon>Naviculisporaceae</taxon>
        <taxon>Rhypophila</taxon>
    </lineage>
</organism>
<name>A0AAN6YB50_9PEZI</name>
<accession>A0AAN6YB50</accession>
<dbReference type="Proteomes" id="UP001301769">
    <property type="component" value="Unassembled WGS sequence"/>
</dbReference>